<keyword evidence="4" id="KW-0539">Nucleus</keyword>
<comment type="similarity">
    <text evidence="2">Belongs to the histone H3 family.</text>
</comment>
<dbReference type="EMBL" id="MT956611">
    <property type="protein sequence ID" value="UHA57727.1"/>
    <property type="molecule type" value="mRNA"/>
</dbReference>
<name>A0A8K2AUT6_CRYCO</name>
<evidence type="ECO:0000256" key="4">
    <source>
        <dbReference type="ARBA" id="ARBA00023242"/>
    </source>
</evidence>
<comment type="subcellular location">
    <subcellularLocation>
        <location evidence="1">Nucleus</location>
    </subcellularLocation>
</comment>
<dbReference type="GO" id="GO:0003677">
    <property type="term" value="F:DNA binding"/>
    <property type="evidence" value="ECO:0007669"/>
    <property type="project" value="UniProtKB-KW"/>
</dbReference>
<feature type="compositionally biased region" description="Low complexity" evidence="5">
    <location>
        <begin position="31"/>
        <end position="50"/>
    </location>
</feature>
<protein>
    <submittedName>
        <fullName evidence="7">Histone H3.2</fullName>
    </submittedName>
</protein>
<feature type="region of interest" description="Disordered" evidence="5">
    <location>
        <begin position="1"/>
        <end position="89"/>
    </location>
</feature>
<evidence type="ECO:0000256" key="3">
    <source>
        <dbReference type="ARBA" id="ARBA00023125"/>
    </source>
</evidence>
<organism evidence="7">
    <name type="scientific">Crypthecodinium cohnii</name>
    <name type="common">Dinoflagellate</name>
    <name type="synonym">Glenodinium cohnii</name>
    <dbReference type="NCBI Taxonomy" id="2866"/>
    <lineage>
        <taxon>Eukaryota</taxon>
        <taxon>Sar</taxon>
        <taxon>Alveolata</taxon>
        <taxon>Dinophyceae</taxon>
        <taxon>Gonyaulacales</taxon>
        <taxon>Crypthecodiniaceae</taxon>
        <taxon>Crypthecodinium</taxon>
    </lineage>
</organism>
<keyword evidence="3" id="KW-0238">DNA-binding</keyword>
<evidence type="ECO:0000313" key="7">
    <source>
        <dbReference type="EMBL" id="UHA57727.1"/>
    </source>
</evidence>
<dbReference type="GO" id="GO:0005634">
    <property type="term" value="C:nucleus"/>
    <property type="evidence" value="ECO:0007669"/>
    <property type="project" value="UniProtKB-SubCell"/>
</dbReference>
<dbReference type="GO" id="GO:0046982">
    <property type="term" value="F:protein heterodimerization activity"/>
    <property type="evidence" value="ECO:0007669"/>
    <property type="project" value="InterPro"/>
</dbReference>
<dbReference type="InterPro" id="IPR000164">
    <property type="entry name" value="Histone_H3/CENP-A"/>
</dbReference>
<evidence type="ECO:0000256" key="5">
    <source>
        <dbReference type="SAM" id="MobiDB-lite"/>
    </source>
</evidence>
<dbReference type="Gene3D" id="1.10.20.10">
    <property type="entry name" value="Histone, subunit A"/>
    <property type="match status" value="1"/>
</dbReference>
<reference evidence="7" key="1">
    <citation type="submission" date="2020-09" db="EMBL/GenBank/DDBJ databases">
        <authorList>
            <person name="Kwok A.C.M."/>
            <person name="Yang K.T.H."/>
            <person name="Wong J.T.Y."/>
        </authorList>
    </citation>
    <scope>NUCLEOTIDE SEQUENCE</scope>
</reference>
<dbReference type="Pfam" id="PF00125">
    <property type="entry name" value="Histone"/>
    <property type="match status" value="1"/>
</dbReference>
<evidence type="ECO:0000259" key="6">
    <source>
        <dbReference type="Pfam" id="PF00125"/>
    </source>
</evidence>
<dbReference type="GO" id="GO:0000786">
    <property type="term" value="C:nucleosome"/>
    <property type="evidence" value="ECO:0007669"/>
    <property type="project" value="InterPro"/>
</dbReference>
<evidence type="ECO:0000256" key="2">
    <source>
        <dbReference type="ARBA" id="ARBA00010343"/>
    </source>
</evidence>
<dbReference type="PANTHER" id="PTHR45810">
    <property type="entry name" value="HISTONE H3.2"/>
    <property type="match status" value="1"/>
</dbReference>
<dbReference type="AlphaFoldDB" id="A0A8K2AUT6"/>
<evidence type="ECO:0000256" key="1">
    <source>
        <dbReference type="ARBA" id="ARBA00004123"/>
    </source>
</evidence>
<sequence length="187" mass="20450">MGRTPPAVPKRGGRGGGSTGGAKAKAKPKSKGSSPSAASTASATAAAASKQDNQGALAPVRDGEPNRAVPQAARRRSSGVRRDRGGAGAKAVDREIIKLQADHNYLSFPRLAFGRLVRDLQEQFTEEPYRWSIEALSVFQQAAEEYLMYLYNDAYLTTTHRRRVTLNTEDVRLVRRLRQPHCWGETT</sequence>
<dbReference type="PANTHER" id="PTHR45810:SF1">
    <property type="entry name" value="HISTONE H3-LIKE CENTROMERIC PROTEIN A"/>
    <property type="match status" value="1"/>
</dbReference>
<proteinExistence type="evidence at transcript level"/>
<feature type="compositionally biased region" description="Basic and acidic residues" evidence="5">
    <location>
        <begin position="80"/>
        <end position="89"/>
    </location>
</feature>
<dbReference type="SUPFAM" id="SSF47113">
    <property type="entry name" value="Histone-fold"/>
    <property type="match status" value="1"/>
</dbReference>
<feature type="domain" description="Core Histone H2A/H2B/H3" evidence="6">
    <location>
        <begin position="94"/>
        <end position="177"/>
    </location>
</feature>
<dbReference type="InterPro" id="IPR009072">
    <property type="entry name" value="Histone-fold"/>
</dbReference>
<accession>A0A8K2AUT6</accession>
<dbReference type="GO" id="GO:0030527">
    <property type="term" value="F:structural constituent of chromatin"/>
    <property type="evidence" value="ECO:0007669"/>
    <property type="project" value="InterPro"/>
</dbReference>
<dbReference type="InterPro" id="IPR007125">
    <property type="entry name" value="H2A/H2B/H3"/>
</dbReference>
<dbReference type="SMART" id="SM00428">
    <property type="entry name" value="H3"/>
    <property type="match status" value="1"/>
</dbReference>